<evidence type="ECO:0000313" key="9">
    <source>
        <dbReference type="EMBL" id="OGY92502.1"/>
    </source>
</evidence>
<dbReference type="PANTHER" id="PTHR33908:SF11">
    <property type="entry name" value="MEMBRANE PROTEIN"/>
    <property type="match status" value="1"/>
</dbReference>
<evidence type="ECO:0000256" key="1">
    <source>
        <dbReference type="ARBA" id="ARBA00004651"/>
    </source>
</evidence>
<evidence type="ECO:0008006" key="11">
    <source>
        <dbReference type="Google" id="ProtNLM"/>
    </source>
</evidence>
<name>A0A1G2BTU4_9BACT</name>
<evidence type="ECO:0000256" key="6">
    <source>
        <dbReference type="ARBA" id="ARBA00022989"/>
    </source>
</evidence>
<dbReference type="STRING" id="1798553.A3H70_04640"/>
<keyword evidence="4" id="KW-0808">Transferase</keyword>
<evidence type="ECO:0000256" key="4">
    <source>
        <dbReference type="ARBA" id="ARBA00022679"/>
    </source>
</evidence>
<feature type="transmembrane region" description="Helical" evidence="8">
    <location>
        <begin position="110"/>
        <end position="130"/>
    </location>
</feature>
<feature type="transmembrane region" description="Helical" evidence="8">
    <location>
        <begin position="387"/>
        <end position="409"/>
    </location>
</feature>
<dbReference type="InterPro" id="IPR050297">
    <property type="entry name" value="LipidA_mod_glycosyltrf_83"/>
</dbReference>
<dbReference type="PANTHER" id="PTHR33908">
    <property type="entry name" value="MANNOSYLTRANSFERASE YKCB-RELATED"/>
    <property type="match status" value="1"/>
</dbReference>
<organism evidence="9 10">
    <name type="scientific">Candidatus Komeilibacteria bacterium RIFCSPLOWO2_02_FULL_48_11</name>
    <dbReference type="NCBI Taxonomy" id="1798553"/>
    <lineage>
        <taxon>Bacteria</taxon>
        <taxon>Candidatus Komeiliibacteriota</taxon>
    </lineage>
</organism>
<proteinExistence type="predicted"/>
<keyword evidence="2" id="KW-1003">Cell membrane</keyword>
<accession>A0A1G2BTU4</accession>
<evidence type="ECO:0000256" key="8">
    <source>
        <dbReference type="SAM" id="Phobius"/>
    </source>
</evidence>
<evidence type="ECO:0000256" key="5">
    <source>
        <dbReference type="ARBA" id="ARBA00022692"/>
    </source>
</evidence>
<dbReference type="GO" id="GO:0009103">
    <property type="term" value="P:lipopolysaccharide biosynthetic process"/>
    <property type="evidence" value="ECO:0007669"/>
    <property type="project" value="UniProtKB-ARBA"/>
</dbReference>
<feature type="transmembrane region" description="Helical" evidence="8">
    <location>
        <begin position="264"/>
        <end position="281"/>
    </location>
</feature>
<protein>
    <recommendedName>
        <fullName evidence="11">Glycosyltransferase RgtA/B/C/D-like domain-containing protein</fullName>
    </recommendedName>
</protein>
<feature type="transmembrane region" description="Helical" evidence="8">
    <location>
        <begin position="222"/>
        <end position="244"/>
    </location>
</feature>
<feature type="transmembrane region" description="Helical" evidence="8">
    <location>
        <begin position="7"/>
        <end position="28"/>
    </location>
</feature>
<evidence type="ECO:0000256" key="7">
    <source>
        <dbReference type="ARBA" id="ARBA00023136"/>
    </source>
</evidence>
<comment type="subcellular location">
    <subcellularLocation>
        <location evidence="1">Cell membrane</location>
        <topology evidence="1">Multi-pass membrane protein</topology>
    </subcellularLocation>
</comment>
<dbReference type="EMBL" id="MHKO01000020">
    <property type="protein sequence ID" value="OGY92502.1"/>
    <property type="molecule type" value="Genomic_DNA"/>
</dbReference>
<feature type="transmembrane region" description="Helical" evidence="8">
    <location>
        <begin position="184"/>
        <end position="210"/>
    </location>
</feature>
<reference evidence="9 10" key="1">
    <citation type="journal article" date="2016" name="Nat. Commun.">
        <title>Thousands of microbial genomes shed light on interconnected biogeochemical processes in an aquifer system.</title>
        <authorList>
            <person name="Anantharaman K."/>
            <person name="Brown C.T."/>
            <person name="Hug L.A."/>
            <person name="Sharon I."/>
            <person name="Castelle C.J."/>
            <person name="Probst A.J."/>
            <person name="Thomas B.C."/>
            <person name="Singh A."/>
            <person name="Wilkins M.J."/>
            <person name="Karaoz U."/>
            <person name="Brodie E.L."/>
            <person name="Williams K.H."/>
            <person name="Hubbard S.S."/>
            <person name="Banfield J.F."/>
        </authorList>
    </citation>
    <scope>NUCLEOTIDE SEQUENCE [LARGE SCALE GENOMIC DNA]</scope>
</reference>
<keyword evidence="6 8" id="KW-1133">Transmembrane helix</keyword>
<dbReference type="Proteomes" id="UP000178109">
    <property type="component" value="Unassembled WGS sequence"/>
</dbReference>
<keyword evidence="7 8" id="KW-0472">Membrane</keyword>
<feature type="transmembrane region" description="Helical" evidence="8">
    <location>
        <begin position="293"/>
        <end position="310"/>
    </location>
</feature>
<keyword evidence="5 8" id="KW-0812">Transmembrane</keyword>
<evidence type="ECO:0000256" key="3">
    <source>
        <dbReference type="ARBA" id="ARBA00022676"/>
    </source>
</evidence>
<evidence type="ECO:0000313" key="10">
    <source>
        <dbReference type="Proteomes" id="UP000178109"/>
    </source>
</evidence>
<dbReference type="AlphaFoldDB" id="A0A1G2BTU4"/>
<feature type="transmembrane region" description="Helical" evidence="8">
    <location>
        <begin position="316"/>
        <end position="335"/>
    </location>
</feature>
<dbReference type="GO" id="GO:0005886">
    <property type="term" value="C:plasma membrane"/>
    <property type="evidence" value="ECO:0007669"/>
    <property type="project" value="UniProtKB-SubCell"/>
</dbReference>
<keyword evidence="3" id="KW-0328">Glycosyltransferase</keyword>
<sequence>MSKLKLQLIDFIFIALLVIYGVMNAVIITPEGYFRAGTKFDWPDETAAAFLTAQVAEHTSLSASEPLNAAAHGLIHPRSLNVLGEKLVPASFFGLPVLYGLLAKITGLEAVLYFTLIFFCLALYALYDILKRFGSPRWAFCSVLLVMAHPGLWYYALHSYLPNVLFLSLLILSAWLLVAKKNIWAGLVFGLALLVRLSELYWLGFLILGFMHLGRRQLSRRLILFFMAPVAALALFLLVVNHNVYGAWFNTGYGGLDGLVKNNASWLGLFFPFGLHLSWAWQNIMKYIYQLSPWYVWLASGGVGLLFWQKRQTWRIWWPAIIAILVAFVYLLVFYGSWVFVDSAIYRMADLGISYIRYWLPIYILLALLAGYFLAELSERLGRRGEIFALAATIMVAVLFYDSSDIVFVKYEDSFLKVKSRRETYQAINNMARKLLPPSAIIISSRSDKIFFPEFRVITLSDKPTSNSPEWPYLQILSKDHPLYYYNGERLEKL</sequence>
<gene>
    <name evidence="9" type="ORF">A3H70_04640</name>
</gene>
<feature type="transmembrane region" description="Helical" evidence="8">
    <location>
        <begin position="160"/>
        <end position="178"/>
    </location>
</feature>
<dbReference type="GO" id="GO:0016763">
    <property type="term" value="F:pentosyltransferase activity"/>
    <property type="evidence" value="ECO:0007669"/>
    <property type="project" value="TreeGrafter"/>
</dbReference>
<evidence type="ECO:0000256" key="2">
    <source>
        <dbReference type="ARBA" id="ARBA00022475"/>
    </source>
</evidence>
<comment type="caution">
    <text evidence="9">The sequence shown here is derived from an EMBL/GenBank/DDBJ whole genome shotgun (WGS) entry which is preliminary data.</text>
</comment>
<feature type="transmembrane region" description="Helical" evidence="8">
    <location>
        <begin position="356"/>
        <end position="375"/>
    </location>
</feature>
<feature type="transmembrane region" description="Helical" evidence="8">
    <location>
        <begin position="136"/>
        <end position="155"/>
    </location>
</feature>